<sequence>MSAVSMPASVHIGGEGDGRRLDHNQMTDSTRDDVVYEGGETKREDMIDFSHLMASLNQTPHELPKVARLLACFSQVSFPWNDIFNKPLSPELDVLAKPDVLSSELPSQGKQSLSLTVWMIKQASPSDLHLGLYSLVRYLLPLLLNTDLQWRRHLILDLVESIFEKPGALTKLENHPFWRKQCLIPPSSFDNLLRLKFPATGEDKTRFVKIYGSLKRVALAGALKRKAIIQQIFTVSLRLAGEGNHVLAKEAAEMATWSLTKNYYVCWRLWYKISKENQVASVILLKTLLEKWNKHSLKLPSSSPPHYVMSVFIQSIFTVSLRLAGEGNHVLAKEAAEMATWSLTKTTMFAGGSGTKYPKRIK</sequence>
<dbReference type="OrthoDB" id="1098987at2759"/>
<gene>
    <name evidence="2" type="ORF">Bca52824_009719</name>
</gene>
<evidence type="ECO:0000313" key="3">
    <source>
        <dbReference type="Proteomes" id="UP000886595"/>
    </source>
</evidence>
<organism evidence="2 3">
    <name type="scientific">Brassica carinata</name>
    <name type="common">Ethiopian mustard</name>
    <name type="synonym">Abyssinian cabbage</name>
    <dbReference type="NCBI Taxonomy" id="52824"/>
    <lineage>
        <taxon>Eukaryota</taxon>
        <taxon>Viridiplantae</taxon>
        <taxon>Streptophyta</taxon>
        <taxon>Embryophyta</taxon>
        <taxon>Tracheophyta</taxon>
        <taxon>Spermatophyta</taxon>
        <taxon>Magnoliopsida</taxon>
        <taxon>eudicotyledons</taxon>
        <taxon>Gunneridae</taxon>
        <taxon>Pentapetalae</taxon>
        <taxon>rosids</taxon>
        <taxon>malvids</taxon>
        <taxon>Brassicales</taxon>
        <taxon>Brassicaceae</taxon>
        <taxon>Brassiceae</taxon>
        <taxon>Brassica</taxon>
    </lineage>
</organism>
<keyword evidence="3" id="KW-1185">Reference proteome</keyword>
<reference evidence="2 3" key="1">
    <citation type="submission" date="2020-02" db="EMBL/GenBank/DDBJ databases">
        <authorList>
            <person name="Ma Q."/>
            <person name="Huang Y."/>
            <person name="Song X."/>
            <person name="Pei D."/>
        </authorList>
    </citation>
    <scope>NUCLEOTIDE SEQUENCE [LARGE SCALE GENOMIC DNA]</scope>
    <source>
        <strain evidence="2">Sxm20200214</strain>
        <tissue evidence="2">Leaf</tissue>
    </source>
</reference>
<dbReference type="EMBL" id="JAAMPC010000002">
    <property type="protein sequence ID" value="KAG2326991.1"/>
    <property type="molecule type" value="Genomic_DNA"/>
</dbReference>
<comment type="caution">
    <text evidence="2">The sequence shown here is derived from an EMBL/GenBank/DDBJ whole genome shotgun (WGS) entry which is preliminary data.</text>
</comment>
<dbReference type="GO" id="GO:0005794">
    <property type="term" value="C:Golgi apparatus"/>
    <property type="evidence" value="ECO:0007669"/>
    <property type="project" value="TreeGrafter"/>
</dbReference>
<name>A0A8X7WBR1_BRACI</name>
<dbReference type="AlphaFoldDB" id="A0A8X7WBR1"/>
<dbReference type="PANTHER" id="PTHR13448">
    <property type="entry name" value="TRANSMEMBRANE PROTEIN 214"/>
    <property type="match status" value="1"/>
</dbReference>
<feature type="region of interest" description="Disordered" evidence="1">
    <location>
        <begin position="1"/>
        <end position="32"/>
    </location>
</feature>
<dbReference type="GO" id="GO:0005783">
    <property type="term" value="C:endoplasmic reticulum"/>
    <property type="evidence" value="ECO:0007669"/>
    <property type="project" value="TreeGrafter"/>
</dbReference>
<dbReference type="InterPro" id="IPR019308">
    <property type="entry name" value="TMEM214"/>
</dbReference>
<dbReference type="Proteomes" id="UP000886595">
    <property type="component" value="Unassembled WGS sequence"/>
</dbReference>
<accession>A0A8X7WBR1</accession>
<evidence type="ECO:0000313" key="2">
    <source>
        <dbReference type="EMBL" id="KAG2326991.1"/>
    </source>
</evidence>
<evidence type="ECO:0000256" key="1">
    <source>
        <dbReference type="SAM" id="MobiDB-lite"/>
    </source>
</evidence>
<feature type="compositionally biased region" description="Basic and acidic residues" evidence="1">
    <location>
        <begin position="14"/>
        <end position="32"/>
    </location>
</feature>
<dbReference type="PANTHER" id="PTHR13448:SF14">
    <property type="entry name" value="F26K24.17 PROTEIN"/>
    <property type="match status" value="1"/>
</dbReference>
<proteinExistence type="predicted"/>
<protein>
    <submittedName>
        <fullName evidence="2">Uncharacterized protein</fullName>
    </submittedName>
</protein>